<evidence type="ECO:0000313" key="4">
    <source>
        <dbReference type="EMBL" id="MFC5296090.1"/>
    </source>
</evidence>
<protein>
    <submittedName>
        <fullName evidence="4">Glycosyltransferase</fullName>
        <ecNumber evidence="4">2.4.-.-</ecNumber>
    </submittedName>
</protein>
<proteinExistence type="predicted"/>
<keyword evidence="1 4" id="KW-0328">Glycosyltransferase</keyword>
<gene>
    <name evidence="4" type="ORF">ACFPK8_01045</name>
</gene>
<evidence type="ECO:0000256" key="2">
    <source>
        <dbReference type="ARBA" id="ARBA00022679"/>
    </source>
</evidence>
<dbReference type="EMBL" id="JBHSLN010000004">
    <property type="protein sequence ID" value="MFC5296090.1"/>
    <property type="molecule type" value="Genomic_DNA"/>
</dbReference>
<feature type="domain" description="Glycosyltransferase subfamily 4-like N-terminal" evidence="3">
    <location>
        <begin position="26"/>
        <end position="177"/>
    </location>
</feature>
<organism evidence="4 5">
    <name type="scientific">Brachybacterium tyrofermentans</name>
    <dbReference type="NCBI Taxonomy" id="47848"/>
    <lineage>
        <taxon>Bacteria</taxon>
        <taxon>Bacillati</taxon>
        <taxon>Actinomycetota</taxon>
        <taxon>Actinomycetes</taxon>
        <taxon>Micrococcales</taxon>
        <taxon>Dermabacteraceae</taxon>
        <taxon>Brachybacterium</taxon>
    </lineage>
</organism>
<keyword evidence="5" id="KW-1185">Reference proteome</keyword>
<dbReference type="Pfam" id="PF13439">
    <property type="entry name" value="Glyco_transf_4"/>
    <property type="match status" value="1"/>
</dbReference>
<name>A0ABW0FE23_9MICO</name>
<dbReference type="RefSeq" id="WP_193117423.1">
    <property type="nucleotide sequence ID" value="NZ_BAAAIR010000007.1"/>
</dbReference>
<evidence type="ECO:0000313" key="5">
    <source>
        <dbReference type="Proteomes" id="UP001595937"/>
    </source>
</evidence>
<dbReference type="InterPro" id="IPR028098">
    <property type="entry name" value="Glyco_trans_4-like_N"/>
</dbReference>
<dbReference type="SUPFAM" id="SSF53756">
    <property type="entry name" value="UDP-Glycosyltransferase/glycogen phosphorylase"/>
    <property type="match status" value="1"/>
</dbReference>
<keyword evidence="2 4" id="KW-0808">Transferase</keyword>
<sequence length="374" mass="41708">MTSLTIVSFSTLARDPRVQRQIDRFAQEYEVTTVGFGPTPHPAVRHIELPENTRAWPSSKKYLLTRRFGHAYWDMSAVRAARTALEAHVGQADIVLANDVNTLPLALWLAPRQGIHADLHEYAPREKEHVRTWRWFIAPYQRWICRTCLPRVDSVTTVSPGLAAEYEREFGVVPEVVTNAAAYEDRAPRPTGQRIRLLHTGVARANRRLESMVDAMRGAPEGMTLDFMLVPSEPGYIEALQERARDLPAVRFRDPVPYTELVDAVAEYDLSIVVFPPTTFNLEHSLPNKLFEAVQARVGVLVGPSPDMADLVREHGIGDVLPGPDAESLGAVLHSLDASRIDRFKQAADASASALSAEVQIEAWARALERISAR</sequence>
<dbReference type="Proteomes" id="UP001595937">
    <property type="component" value="Unassembled WGS sequence"/>
</dbReference>
<dbReference type="Gene3D" id="3.40.50.2000">
    <property type="entry name" value="Glycogen Phosphorylase B"/>
    <property type="match status" value="2"/>
</dbReference>
<comment type="caution">
    <text evidence="4">The sequence shown here is derived from an EMBL/GenBank/DDBJ whole genome shotgun (WGS) entry which is preliminary data.</text>
</comment>
<evidence type="ECO:0000256" key="1">
    <source>
        <dbReference type="ARBA" id="ARBA00022676"/>
    </source>
</evidence>
<accession>A0ABW0FE23</accession>
<dbReference type="GO" id="GO:0016757">
    <property type="term" value="F:glycosyltransferase activity"/>
    <property type="evidence" value="ECO:0007669"/>
    <property type="project" value="UniProtKB-KW"/>
</dbReference>
<dbReference type="GeneID" id="303295965"/>
<dbReference type="EC" id="2.4.-.-" evidence="4"/>
<reference evidence="5" key="1">
    <citation type="journal article" date="2019" name="Int. J. Syst. Evol. Microbiol.">
        <title>The Global Catalogue of Microorganisms (GCM) 10K type strain sequencing project: providing services to taxonomists for standard genome sequencing and annotation.</title>
        <authorList>
            <consortium name="The Broad Institute Genomics Platform"/>
            <consortium name="The Broad Institute Genome Sequencing Center for Infectious Disease"/>
            <person name="Wu L."/>
            <person name="Ma J."/>
        </authorList>
    </citation>
    <scope>NUCLEOTIDE SEQUENCE [LARGE SCALE GENOMIC DNA]</scope>
    <source>
        <strain evidence="5">CGMCC 1.16455</strain>
    </source>
</reference>
<evidence type="ECO:0000259" key="3">
    <source>
        <dbReference type="Pfam" id="PF13439"/>
    </source>
</evidence>